<gene>
    <name evidence="2" type="ORF">VNO78_15555</name>
</gene>
<evidence type="ECO:0000313" key="3">
    <source>
        <dbReference type="Proteomes" id="UP001386955"/>
    </source>
</evidence>
<dbReference type="Proteomes" id="UP001386955">
    <property type="component" value="Unassembled WGS sequence"/>
</dbReference>
<name>A0AAN9SGA3_PSOTE</name>
<accession>A0AAN9SGA3</accession>
<reference evidence="2 3" key="1">
    <citation type="submission" date="2024-01" db="EMBL/GenBank/DDBJ databases">
        <title>The genomes of 5 underutilized Papilionoideae crops provide insights into root nodulation and disease resistanc.</title>
        <authorList>
            <person name="Jiang F."/>
        </authorList>
    </citation>
    <scope>NUCLEOTIDE SEQUENCE [LARGE SCALE GENOMIC DNA]</scope>
    <source>
        <strain evidence="2">DUOXIRENSHENG_FW03</strain>
        <tissue evidence="2">Leaves</tissue>
    </source>
</reference>
<keyword evidence="1" id="KW-0472">Membrane</keyword>
<keyword evidence="3" id="KW-1185">Reference proteome</keyword>
<evidence type="ECO:0000256" key="1">
    <source>
        <dbReference type="SAM" id="Phobius"/>
    </source>
</evidence>
<keyword evidence="1" id="KW-0812">Transmembrane</keyword>
<proteinExistence type="predicted"/>
<feature type="transmembrane region" description="Helical" evidence="1">
    <location>
        <begin position="105"/>
        <end position="125"/>
    </location>
</feature>
<protein>
    <submittedName>
        <fullName evidence="2">Uncharacterized protein</fullName>
    </submittedName>
</protein>
<sequence>MLPITSTQNRISHILISNITGNRHGSLCHQNSVGQQPTMLPKRNRATIPNKLGNAPTTWKRCNTKEARVILPAKFRAACISSGIGAFSAPISKIALRICVRRCRIMVASISGSIPTWTMALLMIINDLTDYYEVVNLATGMTFALDNMN</sequence>
<evidence type="ECO:0000313" key="2">
    <source>
        <dbReference type="EMBL" id="KAK7395014.1"/>
    </source>
</evidence>
<organism evidence="2 3">
    <name type="scientific">Psophocarpus tetragonolobus</name>
    <name type="common">Winged bean</name>
    <name type="synonym">Dolichos tetragonolobus</name>
    <dbReference type="NCBI Taxonomy" id="3891"/>
    <lineage>
        <taxon>Eukaryota</taxon>
        <taxon>Viridiplantae</taxon>
        <taxon>Streptophyta</taxon>
        <taxon>Embryophyta</taxon>
        <taxon>Tracheophyta</taxon>
        <taxon>Spermatophyta</taxon>
        <taxon>Magnoliopsida</taxon>
        <taxon>eudicotyledons</taxon>
        <taxon>Gunneridae</taxon>
        <taxon>Pentapetalae</taxon>
        <taxon>rosids</taxon>
        <taxon>fabids</taxon>
        <taxon>Fabales</taxon>
        <taxon>Fabaceae</taxon>
        <taxon>Papilionoideae</taxon>
        <taxon>50 kb inversion clade</taxon>
        <taxon>NPAAA clade</taxon>
        <taxon>indigoferoid/millettioid clade</taxon>
        <taxon>Phaseoleae</taxon>
        <taxon>Psophocarpus</taxon>
    </lineage>
</organism>
<dbReference type="AlphaFoldDB" id="A0AAN9SGA3"/>
<keyword evidence="1" id="KW-1133">Transmembrane helix</keyword>
<comment type="caution">
    <text evidence="2">The sequence shown here is derived from an EMBL/GenBank/DDBJ whole genome shotgun (WGS) entry which is preliminary data.</text>
</comment>
<dbReference type="EMBL" id="JAYMYS010000004">
    <property type="protein sequence ID" value="KAK7395014.1"/>
    <property type="molecule type" value="Genomic_DNA"/>
</dbReference>